<dbReference type="GO" id="GO:0016787">
    <property type="term" value="F:hydrolase activity"/>
    <property type="evidence" value="ECO:0007669"/>
    <property type="project" value="UniProtKB-KW"/>
</dbReference>
<proteinExistence type="predicted"/>
<dbReference type="InterPro" id="IPR050266">
    <property type="entry name" value="AB_hydrolase_sf"/>
</dbReference>
<dbReference type="InterPro" id="IPR000073">
    <property type="entry name" value="AB_hydrolase_1"/>
</dbReference>
<dbReference type="Pfam" id="PF00561">
    <property type="entry name" value="Abhydrolase_1"/>
    <property type="match status" value="1"/>
</dbReference>
<organism evidence="2 3">
    <name type="scientific">Deinococcus antarcticus</name>
    <dbReference type="NCBI Taxonomy" id="1298767"/>
    <lineage>
        <taxon>Bacteria</taxon>
        <taxon>Thermotogati</taxon>
        <taxon>Deinococcota</taxon>
        <taxon>Deinococci</taxon>
        <taxon>Deinococcales</taxon>
        <taxon>Deinococcaceae</taxon>
        <taxon>Deinococcus</taxon>
    </lineage>
</organism>
<accession>A0ABV8ACL2</accession>
<dbReference type="Gene3D" id="3.40.50.1820">
    <property type="entry name" value="alpha/beta hydrolase"/>
    <property type="match status" value="1"/>
</dbReference>
<dbReference type="Proteomes" id="UP001595748">
    <property type="component" value="Unassembled WGS sequence"/>
</dbReference>
<dbReference type="PANTHER" id="PTHR43798">
    <property type="entry name" value="MONOACYLGLYCEROL LIPASE"/>
    <property type="match status" value="1"/>
</dbReference>
<dbReference type="InterPro" id="IPR029058">
    <property type="entry name" value="AB_hydrolase_fold"/>
</dbReference>
<dbReference type="EMBL" id="JBHRZF010000167">
    <property type="protein sequence ID" value="MFC3861947.1"/>
    <property type="molecule type" value="Genomic_DNA"/>
</dbReference>
<evidence type="ECO:0000259" key="1">
    <source>
        <dbReference type="Pfam" id="PF00561"/>
    </source>
</evidence>
<evidence type="ECO:0000313" key="3">
    <source>
        <dbReference type="Proteomes" id="UP001595748"/>
    </source>
</evidence>
<comment type="caution">
    <text evidence="2">The sequence shown here is derived from an EMBL/GenBank/DDBJ whole genome shotgun (WGS) entry which is preliminary data.</text>
</comment>
<feature type="domain" description="AB hydrolase-1" evidence="1">
    <location>
        <begin position="35"/>
        <end position="157"/>
    </location>
</feature>
<gene>
    <name evidence="2" type="ORF">ACFOPQ_14355</name>
</gene>
<reference evidence="3" key="1">
    <citation type="journal article" date="2019" name="Int. J. Syst. Evol. Microbiol.">
        <title>The Global Catalogue of Microorganisms (GCM) 10K type strain sequencing project: providing services to taxonomists for standard genome sequencing and annotation.</title>
        <authorList>
            <consortium name="The Broad Institute Genomics Platform"/>
            <consortium name="The Broad Institute Genome Sequencing Center for Infectious Disease"/>
            <person name="Wu L."/>
            <person name="Ma J."/>
        </authorList>
    </citation>
    <scope>NUCLEOTIDE SEQUENCE [LARGE SCALE GENOMIC DNA]</scope>
    <source>
        <strain evidence="3">CCTCC AB 2013263</strain>
    </source>
</reference>
<keyword evidence="3" id="KW-1185">Reference proteome</keyword>
<evidence type="ECO:0000313" key="2">
    <source>
        <dbReference type="EMBL" id="MFC3861947.1"/>
    </source>
</evidence>
<protein>
    <submittedName>
        <fullName evidence="2">Alpha/beta fold hydrolase</fullName>
    </submittedName>
</protein>
<dbReference type="SUPFAM" id="SSF53474">
    <property type="entry name" value="alpha/beta-Hydrolases"/>
    <property type="match status" value="1"/>
</dbReference>
<name>A0ABV8ACL2_9DEIO</name>
<keyword evidence="2" id="KW-0378">Hydrolase</keyword>
<sequence length="265" mass="29025">MINADISVSDAWVKHPQGKLFTRTWTPAGELAGVPILLFHDSLGSVELWRGFPAALSAATRRKVMVYDRLGFGKSDVYAGAFPLEFIADEATTFVPALLEGLGLKRFIALGHSVGGGMIVNVAALYPGAVVALITEAAQAFPEDQTLKSITEAKEQFRDDAQVARLAKYHGDKARWVLNAWTDTWLHPGFATWSLEGVLPRVTCPTLVIHGEHDEYGSLRHPEMIGERSGGPAQVEIIAGAYHVPHREKPELIVQMVADFVRDME</sequence>
<dbReference type="RefSeq" id="WP_380079342.1">
    <property type="nucleotide sequence ID" value="NZ_JBHRZF010000167.1"/>
</dbReference>